<gene>
    <name evidence="1" type="ORF">BST47_07680</name>
</gene>
<keyword evidence="2" id="KW-1185">Reference proteome</keyword>
<evidence type="ECO:0000313" key="1">
    <source>
        <dbReference type="EMBL" id="ORB66938.1"/>
    </source>
</evidence>
<dbReference type="EMBL" id="MVIM01000003">
    <property type="protein sequence ID" value="ORB66938.1"/>
    <property type="molecule type" value="Genomic_DNA"/>
</dbReference>
<proteinExistence type="predicted"/>
<dbReference type="AlphaFoldDB" id="A0A1X0JVN1"/>
<evidence type="ECO:0000313" key="2">
    <source>
        <dbReference type="Proteomes" id="UP000192411"/>
    </source>
</evidence>
<sequence length="224" mass="25050">MARTRDELLGFLREQVDHLEASNELYDSGRLSEAKRMALAVRILLHHTAPRYTSHALINQLGLENTLTWVDTAGLPDPTNLLSTPGLTRFKITAGDTSDPEYEAKLGDYPPTPIRTRGGPRLPRGSRVPFDEWWTNTVIKDAAGTEYSRRKLVLALSNKEGGAHVDPVADADYDALAKSNSLGWSVEVGEEDPRPMAQNPVFPSMRQISYEVLESIRQQRDRIK</sequence>
<organism evidence="1 2">
    <name type="scientific">Mycolicibacterium tusciae</name>
    <dbReference type="NCBI Taxonomy" id="75922"/>
    <lineage>
        <taxon>Bacteria</taxon>
        <taxon>Bacillati</taxon>
        <taxon>Actinomycetota</taxon>
        <taxon>Actinomycetes</taxon>
        <taxon>Mycobacteriales</taxon>
        <taxon>Mycobacteriaceae</taxon>
        <taxon>Mycolicibacterium</taxon>
    </lineage>
</organism>
<accession>A0A1X0JVN1</accession>
<name>A0A1X0JVN1_9MYCO</name>
<reference evidence="1 2" key="1">
    <citation type="submission" date="2017-02" db="EMBL/GenBank/DDBJ databases">
        <title>The new phylogeny of genus Mycobacterium.</title>
        <authorList>
            <person name="Tortoli E."/>
            <person name="Trovato A."/>
            <person name="Cirillo D.M."/>
        </authorList>
    </citation>
    <scope>NUCLEOTIDE SEQUENCE [LARGE SCALE GENOMIC DNA]</scope>
    <source>
        <strain evidence="1 2">DSM 44338</strain>
    </source>
</reference>
<dbReference type="Proteomes" id="UP000192411">
    <property type="component" value="Unassembled WGS sequence"/>
</dbReference>
<protein>
    <submittedName>
        <fullName evidence="1">Uncharacterized protein</fullName>
    </submittedName>
</protein>
<comment type="caution">
    <text evidence="1">The sequence shown here is derived from an EMBL/GenBank/DDBJ whole genome shotgun (WGS) entry which is preliminary data.</text>
</comment>